<organism evidence="1 2">
    <name type="scientific">Trichinella zimbabwensis</name>
    <dbReference type="NCBI Taxonomy" id="268475"/>
    <lineage>
        <taxon>Eukaryota</taxon>
        <taxon>Metazoa</taxon>
        <taxon>Ecdysozoa</taxon>
        <taxon>Nematoda</taxon>
        <taxon>Enoplea</taxon>
        <taxon>Dorylaimia</taxon>
        <taxon>Trichinellida</taxon>
        <taxon>Trichinellidae</taxon>
        <taxon>Trichinella</taxon>
    </lineage>
</organism>
<gene>
    <name evidence="1" type="ORF">T11_1610</name>
</gene>
<reference evidence="1 2" key="1">
    <citation type="submission" date="2015-01" db="EMBL/GenBank/DDBJ databases">
        <title>Evolution of Trichinella species and genotypes.</title>
        <authorList>
            <person name="Korhonen P.K."/>
            <person name="Edoardo P."/>
            <person name="Giuseppe L.R."/>
            <person name="Gasser R.B."/>
        </authorList>
    </citation>
    <scope>NUCLEOTIDE SEQUENCE [LARGE SCALE GENOMIC DNA]</scope>
    <source>
        <strain evidence="1">ISS1029</strain>
    </source>
</reference>
<dbReference type="AlphaFoldDB" id="A0A0V1I8U8"/>
<dbReference type="Proteomes" id="UP000055024">
    <property type="component" value="Unassembled WGS sequence"/>
</dbReference>
<dbReference type="EMBL" id="JYDP01000002">
    <property type="protein sequence ID" value="KRZ18887.1"/>
    <property type="molecule type" value="Genomic_DNA"/>
</dbReference>
<name>A0A0V1I8U8_9BILA</name>
<accession>A0A0V1I8U8</accession>
<evidence type="ECO:0000313" key="1">
    <source>
        <dbReference type="EMBL" id="KRZ18887.1"/>
    </source>
</evidence>
<proteinExistence type="predicted"/>
<sequence>MVELLCINTYKTANVEQKLKIDVNFSNVRIQHQLRCVAPKKQRNPVKFQRSKTSEDGISDSNNQIFIYRKNCFGSLLLIGSQIMFESILTDIYLNRLKFSENVHTQPKTDLTDKVK</sequence>
<keyword evidence="2" id="KW-1185">Reference proteome</keyword>
<comment type="caution">
    <text evidence="1">The sequence shown here is derived from an EMBL/GenBank/DDBJ whole genome shotgun (WGS) entry which is preliminary data.</text>
</comment>
<dbReference type="OrthoDB" id="10336566at2759"/>
<evidence type="ECO:0000313" key="2">
    <source>
        <dbReference type="Proteomes" id="UP000055024"/>
    </source>
</evidence>
<protein>
    <submittedName>
        <fullName evidence="1">Uncharacterized protein</fullName>
    </submittedName>
</protein>